<dbReference type="Proteomes" id="UP000836387">
    <property type="component" value="Unassembled WGS sequence"/>
</dbReference>
<name>A0ACA9TAA1_BIOOC</name>
<accession>A0ACA9TAA1</accession>
<keyword evidence="2" id="KW-1185">Reference proteome</keyword>
<dbReference type="EMBL" id="CADEHS020000001">
    <property type="protein sequence ID" value="CAG9937431.1"/>
    <property type="molecule type" value="Genomic_DNA"/>
</dbReference>
<reference evidence="1" key="1">
    <citation type="submission" date="2020-04" db="EMBL/GenBank/DDBJ databases">
        <authorList>
            <person name="Broberg M."/>
        </authorList>
    </citation>
    <scope>NUCLEOTIDE SEQUENCE</scope>
</reference>
<reference evidence="1" key="2">
    <citation type="submission" date="2021-10" db="EMBL/GenBank/DDBJ databases">
        <authorList>
            <person name="Piombo E."/>
        </authorList>
    </citation>
    <scope>NUCLEOTIDE SEQUENCE</scope>
</reference>
<proteinExistence type="predicted"/>
<evidence type="ECO:0000313" key="1">
    <source>
        <dbReference type="EMBL" id="CAG9937431.1"/>
    </source>
</evidence>
<evidence type="ECO:0000313" key="2">
    <source>
        <dbReference type="Proteomes" id="UP000836387"/>
    </source>
</evidence>
<protein>
    <submittedName>
        <fullName evidence="1">Uncharacterized protein</fullName>
    </submittedName>
</protein>
<organism evidence="1 2">
    <name type="scientific">Clonostachys rosea f. rosea IK726</name>
    <dbReference type="NCBI Taxonomy" id="1349383"/>
    <lineage>
        <taxon>Eukaryota</taxon>
        <taxon>Fungi</taxon>
        <taxon>Dikarya</taxon>
        <taxon>Ascomycota</taxon>
        <taxon>Pezizomycotina</taxon>
        <taxon>Sordariomycetes</taxon>
        <taxon>Hypocreomycetidae</taxon>
        <taxon>Hypocreales</taxon>
        <taxon>Bionectriaceae</taxon>
        <taxon>Clonostachys</taxon>
    </lineage>
</organism>
<gene>
    <name evidence="1" type="ORF">CRV2_00004617</name>
</gene>
<comment type="caution">
    <text evidence="1">The sequence shown here is derived from an EMBL/GenBank/DDBJ whole genome shotgun (WGS) entry which is preliminary data.</text>
</comment>
<sequence length="195" mass="22643">MHPIGIKGLTGLMQEQLTYSLDRDCEPLEIDGKYRAIRTLFKLSLTRYGYTFISKGTIPEFVPYLANKVKIYRRLKRLQARHTIRFARFKIVHMLLMSWAGELATKAGELVDLTTETARSLRMVRGEGVVHDDLREANLLWNEERGRVMVIDFDSADLIPLPKPKQMSRLSKRKRTWAGYQSDVRDGKRIYLKIG</sequence>